<organism evidence="2 3">
    <name type="scientific">Deinococcus psychrotolerans</name>
    <dbReference type="NCBI Taxonomy" id="2489213"/>
    <lineage>
        <taxon>Bacteria</taxon>
        <taxon>Thermotogati</taxon>
        <taxon>Deinococcota</taxon>
        <taxon>Deinococci</taxon>
        <taxon>Deinococcales</taxon>
        <taxon>Deinococcaceae</taxon>
        <taxon>Deinococcus</taxon>
    </lineage>
</organism>
<name>A0A3G8YFE5_9DEIO</name>
<protein>
    <submittedName>
        <fullName evidence="2">DUF4375 domain-containing protein</fullName>
    </submittedName>
</protein>
<keyword evidence="3" id="KW-1185">Reference proteome</keyword>
<sequence>MSETLQPAPTAAATFTAQFDDYICAQLRPCNESRLDFAEFVDSLSQRNRHALAVQAFHGQVCNGGFSQWFGNGYYDDDLATLNRALARMEQTELVKAVAALIDRATQIIVNDDGYDAKHHDLSDHGYEALDGLDNAYYAVAEAFDALFSEYFMTWA</sequence>
<dbReference type="InterPro" id="IPR025402">
    <property type="entry name" value="DMP19_C"/>
</dbReference>
<dbReference type="RefSeq" id="WP_124873247.1">
    <property type="nucleotide sequence ID" value="NZ_CP034184.1"/>
</dbReference>
<dbReference type="OrthoDB" id="73167at2"/>
<reference evidence="2 3" key="1">
    <citation type="submission" date="2018-11" db="EMBL/GenBank/DDBJ databases">
        <title>Deinococcus shelandsis sp. nov., isolated from South Shetland Islands soil of Antarctica.</title>
        <authorList>
            <person name="Tian J."/>
        </authorList>
    </citation>
    <scope>NUCLEOTIDE SEQUENCE [LARGE SCALE GENOMIC DNA]</scope>
    <source>
        <strain evidence="2 3">S14-83T</strain>
    </source>
</reference>
<gene>
    <name evidence="2" type="ORF">EHF33_13830</name>
</gene>
<dbReference type="EMBL" id="CP034184">
    <property type="protein sequence ID" value="AZI44002.1"/>
    <property type="molecule type" value="Genomic_DNA"/>
</dbReference>
<dbReference type="Proteomes" id="UP000276417">
    <property type="component" value="Chromosome 2"/>
</dbReference>
<proteinExistence type="predicted"/>
<accession>A0A3G8YFE5</accession>
<evidence type="ECO:0000313" key="2">
    <source>
        <dbReference type="EMBL" id="AZI44002.1"/>
    </source>
</evidence>
<dbReference type="Pfam" id="PF14300">
    <property type="entry name" value="DMP19"/>
    <property type="match status" value="1"/>
</dbReference>
<evidence type="ECO:0000313" key="3">
    <source>
        <dbReference type="Proteomes" id="UP000276417"/>
    </source>
</evidence>
<evidence type="ECO:0000259" key="1">
    <source>
        <dbReference type="Pfam" id="PF14300"/>
    </source>
</evidence>
<dbReference type="KEGG" id="dph:EHF33_13830"/>
<dbReference type="AlphaFoldDB" id="A0A3G8YFE5"/>
<dbReference type="Gene3D" id="1.20.1420.60">
    <property type="match status" value="1"/>
</dbReference>
<feature type="domain" description="DNA mimic protein DMP19 C-terminal" evidence="1">
    <location>
        <begin position="43"/>
        <end position="152"/>
    </location>
</feature>